<evidence type="ECO:0000259" key="2">
    <source>
        <dbReference type="Pfam" id="PF12510"/>
    </source>
</evidence>
<dbReference type="Pfam" id="PF12510">
    <property type="entry name" value="Smoothelin"/>
    <property type="match status" value="1"/>
</dbReference>
<evidence type="ECO:0000256" key="1">
    <source>
        <dbReference type="SAM" id="MobiDB-lite"/>
    </source>
</evidence>
<dbReference type="AlphaFoldDB" id="A0A1E1WJI2"/>
<feature type="compositionally biased region" description="Acidic residues" evidence="1">
    <location>
        <begin position="256"/>
        <end position="266"/>
    </location>
</feature>
<feature type="region of interest" description="Disordered" evidence="1">
    <location>
        <begin position="41"/>
        <end position="104"/>
    </location>
</feature>
<feature type="compositionally biased region" description="Low complexity" evidence="1">
    <location>
        <begin position="173"/>
        <end position="191"/>
    </location>
</feature>
<dbReference type="InterPro" id="IPR022189">
    <property type="entry name" value="SMTN"/>
</dbReference>
<protein>
    <recommendedName>
        <fullName evidence="2">Smoothelin domain-containing protein</fullName>
    </recommendedName>
</protein>
<name>A0A1E1WJI2_PECGO</name>
<evidence type="ECO:0000313" key="3">
    <source>
        <dbReference type="EMBL" id="JAT87154.1"/>
    </source>
</evidence>
<proteinExistence type="predicted"/>
<feature type="compositionally biased region" description="Polar residues" evidence="1">
    <location>
        <begin position="41"/>
        <end position="51"/>
    </location>
</feature>
<reference evidence="3" key="1">
    <citation type="submission" date="2015-09" db="EMBL/GenBank/DDBJ databases">
        <title>De novo assembly of Pectinophora gossypiella (Pink Bollworm) gut transcriptome.</title>
        <authorList>
            <person name="Tassone E.E."/>
        </authorList>
    </citation>
    <scope>NUCLEOTIDE SEQUENCE</scope>
</reference>
<gene>
    <name evidence="3" type="ORF">g.16108</name>
    <name evidence="4" type="ORF">g.16110</name>
</gene>
<evidence type="ECO:0000313" key="4">
    <source>
        <dbReference type="EMBL" id="JAT88906.1"/>
    </source>
</evidence>
<feature type="region of interest" description="Disordered" evidence="1">
    <location>
        <begin position="171"/>
        <end position="191"/>
    </location>
</feature>
<dbReference type="EMBL" id="GDQN01002148">
    <property type="protein sequence ID" value="JAT88906.1"/>
    <property type="molecule type" value="Transcribed_RNA"/>
</dbReference>
<dbReference type="OrthoDB" id="6381429at2759"/>
<sequence>MRQGSVKSLTEKYIKSASDTTKSVGAAYPKAGLILRSTNMKDSVSSDSSTHAGLARTDSEHSLGSVEDATVVTSRTTTTQAGGGATTTTTTTTRRGERSFLDSSTKVTGVQDILTRMKNADIVIQEGDTAEESEARALLNKFLGASVLMAGMQAYVTEKPTGHVAVKQETVRTTTSSSGPGKTRTTKTTSVRTDDVDLDQCWDEKLLRSLLEASTDYEQRRRIRARIRTLMAEQEACASAVTEALAAAESQAAAEGADDAREEEEVTVTSSVRRDSSEKTVSSSTTTKTSKVIENVARPAPKPVSPFAKFRQLEKQNSVNSPKM</sequence>
<feature type="region of interest" description="Disordered" evidence="1">
    <location>
        <begin position="252"/>
        <end position="324"/>
    </location>
</feature>
<feature type="compositionally biased region" description="Polar residues" evidence="1">
    <location>
        <begin position="315"/>
        <end position="324"/>
    </location>
</feature>
<feature type="compositionally biased region" description="Low complexity" evidence="1">
    <location>
        <begin position="69"/>
        <end position="93"/>
    </location>
</feature>
<dbReference type="EMBL" id="GDQN01003900">
    <property type="protein sequence ID" value="JAT87154.1"/>
    <property type="molecule type" value="Transcribed_RNA"/>
</dbReference>
<organism evidence="3">
    <name type="scientific">Pectinophora gossypiella</name>
    <name type="common">Cotton pink bollworm</name>
    <name type="synonym">Depressaria gossypiella</name>
    <dbReference type="NCBI Taxonomy" id="13191"/>
    <lineage>
        <taxon>Eukaryota</taxon>
        <taxon>Metazoa</taxon>
        <taxon>Ecdysozoa</taxon>
        <taxon>Arthropoda</taxon>
        <taxon>Hexapoda</taxon>
        <taxon>Insecta</taxon>
        <taxon>Pterygota</taxon>
        <taxon>Neoptera</taxon>
        <taxon>Endopterygota</taxon>
        <taxon>Lepidoptera</taxon>
        <taxon>Glossata</taxon>
        <taxon>Ditrysia</taxon>
        <taxon>Gelechioidea</taxon>
        <taxon>Gelechiidae</taxon>
        <taxon>Apatetrinae</taxon>
        <taxon>Pectinophora</taxon>
    </lineage>
</organism>
<accession>A0A1E1WJI2</accession>
<feature type="compositionally biased region" description="Low complexity" evidence="1">
    <location>
        <begin position="279"/>
        <end position="292"/>
    </location>
</feature>
<feature type="domain" description="Smoothelin" evidence="2">
    <location>
        <begin position="195"/>
        <end position="233"/>
    </location>
</feature>